<dbReference type="AlphaFoldDB" id="A3DPD2"/>
<dbReference type="InterPro" id="IPR013783">
    <property type="entry name" value="Ig-like_fold"/>
</dbReference>
<keyword evidence="2" id="KW-0119">Carbohydrate metabolism</keyword>
<dbReference type="Gene3D" id="2.60.40.10">
    <property type="entry name" value="Immunoglobulins"/>
    <property type="match status" value="1"/>
</dbReference>
<dbReference type="OrthoDB" id="18576at2157"/>
<keyword evidence="3" id="KW-1133">Transmembrane helix</keyword>
<proteinExistence type="inferred from homology"/>
<evidence type="ECO:0000256" key="3">
    <source>
        <dbReference type="SAM" id="Phobius"/>
    </source>
</evidence>
<dbReference type="CDD" id="cd10796">
    <property type="entry name" value="GH57N_APU"/>
    <property type="match status" value="1"/>
</dbReference>
<dbReference type="Proteomes" id="UP000000254">
    <property type="component" value="Chromosome"/>
</dbReference>
<dbReference type="eggNOG" id="arCOG03284">
    <property type="taxonomic scope" value="Archaea"/>
</dbReference>
<evidence type="ECO:0000256" key="1">
    <source>
        <dbReference type="ARBA" id="ARBA00006821"/>
    </source>
</evidence>
<comment type="similarity">
    <text evidence="1">Belongs to the glycosyl hydrolase 57 family.</text>
</comment>
<evidence type="ECO:0000313" key="6">
    <source>
        <dbReference type="Proteomes" id="UP000000254"/>
    </source>
</evidence>
<name>A3DPD2_STAMF</name>
<dbReference type="STRING" id="399550.Smar_1401"/>
<dbReference type="PANTHER" id="PTHR36306:SF1">
    <property type="entry name" value="ALPHA-AMYLASE-RELATED"/>
    <property type="match status" value="1"/>
</dbReference>
<gene>
    <name evidence="5" type="ordered locus">Smar_1401</name>
</gene>
<dbReference type="InterPro" id="IPR011330">
    <property type="entry name" value="Glyco_hydro/deAcase_b/a-brl"/>
</dbReference>
<dbReference type="GO" id="GO:0005975">
    <property type="term" value="P:carbohydrate metabolic process"/>
    <property type="evidence" value="ECO:0007669"/>
    <property type="project" value="InterPro"/>
</dbReference>
<dbReference type="PANTHER" id="PTHR36306">
    <property type="entry name" value="ALPHA-AMYLASE-RELATED-RELATED"/>
    <property type="match status" value="1"/>
</dbReference>
<dbReference type="InterPro" id="IPR052046">
    <property type="entry name" value="GH57_Enzymes"/>
</dbReference>
<keyword evidence="5" id="KW-0378">Hydrolase</keyword>
<keyword evidence="6" id="KW-1185">Reference proteome</keyword>
<evidence type="ECO:0000259" key="4">
    <source>
        <dbReference type="Pfam" id="PF03065"/>
    </source>
</evidence>
<dbReference type="Pfam" id="PF03065">
    <property type="entry name" value="Glyco_hydro_57"/>
    <property type="match status" value="1"/>
</dbReference>
<dbReference type="KEGG" id="smr:Smar_1401"/>
<accession>A3DPD2</accession>
<evidence type="ECO:0000256" key="2">
    <source>
        <dbReference type="ARBA" id="ARBA00023277"/>
    </source>
</evidence>
<dbReference type="RefSeq" id="WP_011839686.1">
    <property type="nucleotide sequence ID" value="NC_009033.1"/>
</dbReference>
<dbReference type="HOGENOM" id="CLU_339398_0_0_2"/>
<keyword evidence="3" id="KW-0472">Membrane</keyword>
<organism evidence="5 6">
    <name type="scientific">Staphylothermus marinus (strain ATCC 43588 / DSM 3639 / JCM 9404 / F1)</name>
    <dbReference type="NCBI Taxonomy" id="399550"/>
    <lineage>
        <taxon>Archaea</taxon>
        <taxon>Thermoproteota</taxon>
        <taxon>Thermoprotei</taxon>
        <taxon>Desulfurococcales</taxon>
        <taxon>Desulfurococcaceae</taxon>
        <taxon>Staphylothermus</taxon>
    </lineage>
</organism>
<reference evidence="6" key="1">
    <citation type="journal article" date="2009" name="BMC Genomics">
        <title>The complete genome sequence of Staphylothermus marinus reveals differences in sulfur metabolism among heterotrophic Crenarchaeota.</title>
        <authorList>
            <person name="Anderson I.J."/>
            <person name="Dharmarajan L."/>
            <person name="Rodriguez J."/>
            <person name="Hooper S."/>
            <person name="Porat I."/>
            <person name="Ulrich L.E."/>
            <person name="Elkins J.G."/>
            <person name="Mavromatis K."/>
            <person name="Sun H."/>
            <person name="Land M."/>
            <person name="Lapidus A."/>
            <person name="Lucas S."/>
            <person name="Barry K."/>
            <person name="Huber H."/>
            <person name="Zhulin I.B."/>
            <person name="Whitman W.B."/>
            <person name="Mukhopadhyay B."/>
            <person name="Woese C."/>
            <person name="Bristow J."/>
            <person name="Kyrpides N."/>
        </authorList>
    </citation>
    <scope>NUCLEOTIDE SEQUENCE [LARGE SCALE GENOMIC DNA]</scope>
    <source>
        <strain evidence="6">ATCC 43588 / DSM 3639 / JCM 9404 / F1</strain>
    </source>
</reference>
<feature type="domain" description="Glycoside hydrolase family 57 N-terminal" evidence="4">
    <location>
        <begin position="147"/>
        <end position="479"/>
    </location>
</feature>
<feature type="transmembrane region" description="Helical" evidence="3">
    <location>
        <begin position="811"/>
        <end position="832"/>
    </location>
</feature>
<protein>
    <submittedName>
        <fullName evidence="5">Glycoside hydrolase, family 57</fullName>
    </submittedName>
</protein>
<dbReference type="GeneID" id="4907636"/>
<dbReference type="SUPFAM" id="SSF88713">
    <property type="entry name" value="Glycoside hydrolase/deacetylase"/>
    <property type="match status" value="1"/>
</dbReference>
<reference evidence="5 6" key="2">
    <citation type="journal article" date="2009" name="Stand. Genomic Sci.">
        <title>Complete genome sequence of Staphylothermus marinus Stetter and Fiala 1986 type strain F1.</title>
        <authorList>
            <person name="Anderson I.J."/>
            <person name="Sun H."/>
            <person name="Lapidus A."/>
            <person name="Copeland A."/>
            <person name="Glavina Del Rio T."/>
            <person name="Tice H."/>
            <person name="Dalin E."/>
            <person name="Lucas S."/>
            <person name="Barry K."/>
            <person name="Land M."/>
            <person name="Richardson P."/>
            <person name="Huber H."/>
            <person name="Kyrpides N.C."/>
        </authorList>
    </citation>
    <scope>NUCLEOTIDE SEQUENCE [LARGE SCALE GENOMIC DNA]</scope>
    <source>
        <strain evidence="6">ATCC 43588 / DSM 3639 / JCM 9404 / F1</strain>
    </source>
</reference>
<sequence length="837" mass="95820">MNKAIMLMLTTIVIISLITISPSISQTYKIYAFVTTDSPIYLPGSQLVAEAYIYPLVQESREAIVKFYFTDLPNAPTIPEIHVTIPSVNDARVIHVESQPVTVPDVNDGTYHLHMQIIVNNQVIYEDTVDFWVRHGPPSGKPPMILFVWHNHQAPNYWPDGTFFANWHIDHFFKDSLTPYFKIDNVYPDMGTYYLHYYLLKKYPNIKVNLHYSPSLLYQLYIAANKGFTIYDPNTGSTKKVPPNSSLAQTIRDFFKGLKQLYDEGRVYLLTTEFAHTIAGYLIEKFNIPYLLKYDIWLGKEWTKKVLGVDTDAIWTAEMAWSDKLVPIYLDLGFKYTVLDGTYHFPGAQGDKGTIYEPYIVKDSKGRELIVFFRDQEVSDGYIGFTNNDWRDPRTADRDARALYYHIYNKHSFKNYKYPPIEVIALDGENWILFAPSHANGALFLDRIYKYVSRLTDQGIMNTGTFRDAVRVHPPERVLTSIPWTSWLGGWGKWTTERGTEHKKEWEKLYERIGKYKAYMYYKNIDSYSKFIDEIRENPKFNESVIDLIHAIDSDFWWSEFFSPGVIDAWLGEFDLDISNIMKYEISFTTLPSQPVSQTTTKAIVTITNNNDYPMKDTIITLSMPGINATTKQVTITPGDSVNVSLIFKVEKAGTKQLVLTMYTPNAKIGKNIYYFETRSFKIKFLSPIDLSLKITVVGPNGVLGGINPTPPGIHKIFATVSLSEGESASFDVPVKIYLNIGGQTYVREATIFQGEDSATVVFNVDLKTGTYTYEVNAISPYDPFLDNNKFVGQIIVMQTKQENTGGNTQLLIILAIILWIIVAILAILYYIKHKRS</sequence>
<keyword evidence="3" id="KW-0812">Transmembrane</keyword>
<evidence type="ECO:0000313" key="5">
    <source>
        <dbReference type="EMBL" id="ABN70492.1"/>
    </source>
</evidence>
<dbReference type="EMBL" id="CP000575">
    <property type="protein sequence ID" value="ABN70492.1"/>
    <property type="molecule type" value="Genomic_DNA"/>
</dbReference>
<dbReference type="Gene3D" id="3.20.110.20">
    <property type="match status" value="1"/>
</dbReference>
<dbReference type="CAZy" id="GH57">
    <property type="family name" value="Glycoside Hydrolase Family 57"/>
</dbReference>
<dbReference type="GO" id="GO:0016787">
    <property type="term" value="F:hydrolase activity"/>
    <property type="evidence" value="ECO:0007669"/>
    <property type="project" value="UniProtKB-KW"/>
</dbReference>
<dbReference type="InterPro" id="IPR004300">
    <property type="entry name" value="Glyco_hydro_57_N"/>
</dbReference>